<reference evidence="6 7" key="1">
    <citation type="journal article" date="2024" name="Commun. Biol.">
        <title>Comparative genomic analysis of thermophilic fungi reveals convergent evolutionary adaptations and gene losses.</title>
        <authorList>
            <person name="Steindorff A.S."/>
            <person name="Aguilar-Pontes M.V."/>
            <person name="Robinson A.J."/>
            <person name="Andreopoulos B."/>
            <person name="LaButti K."/>
            <person name="Kuo A."/>
            <person name="Mondo S."/>
            <person name="Riley R."/>
            <person name="Otillar R."/>
            <person name="Haridas S."/>
            <person name="Lipzen A."/>
            <person name="Grimwood J."/>
            <person name="Schmutz J."/>
            <person name="Clum A."/>
            <person name="Reid I.D."/>
            <person name="Moisan M.C."/>
            <person name="Butler G."/>
            <person name="Nguyen T.T.M."/>
            <person name="Dewar K."/>
            <person name="Conant G."/>
            <person name="Drula E."/>
            <person name="Henrissat B."/>
            <person name="Hansel C."/>
            <person name="Singer S."/>
            <person name="Hutchinson M.I."/>
            <person name="de Vries R.P."/>
            <person name="Natvig D.O."/>
            <person name="Powell A.J."/>
            <person name="Tsang A."/>
            <person name="Grigoriev I.V."/>
        </authorList>
    </citation>
    <scope>NUCLEOTIDE SEQUENCE [LARGE SCALE GENOMIC DNA]</scope>
    <source>
        <strain evidence="6 7">CBS 494.80</strain>
    </source>
</reference>
<feature type="compositionally biased region" description="Low complexity" evidence="3">
    <location>
        <begin position="475"/>
        <end position="499"/>
    </location>
</feature>
<dbReference type="InterPro" id="IPR001060">
    <property type="entry name" value="FCH_dom"/>
</dbReference>
<dbReference type="EMBL" id="JAZHXI010000012">
    <property type="protein sequence ID" value="KAL2065434.1"/>
    <property type="molecule type" value="Genomic_DNA"/>
</dbReference>
<dbReference type="SUPFAM" id="SSF103657">
    <property type="entry name" value="BAR/IMD domain-like"/>
    <property type="match status" value="1"/>
</dbReference>
<evidence type="ECO:0000256" key="2">
    <source>
        <dbReference type="PROSITE-ProRule" id="PRU01077"/>
    </source>
</evidence>
<accession>A0ABR4C837</accession>
<feature type="domain" description="Rho-GAP" evidence="4">
    <location>
        <begin position="529"/>
        <end position="719"/>
    </location>
</feature>
<organism evidence="6 7">
    <name type="scientific">Oculimacula yallundae</name>
    <dbReference type="NCBI Taxonomy" id="86028"/>
    <lineage>
        <taxon>Eukaryota</taxon>
        <taxon>Fungi</taxon>
        <taxon>Dikarya</taxon>
        <taxon>Ascomycota</taxon>
        <taxon>Pezizomycotina</taxon>
        <taxon>Leotiomycetes</taxon>
        <taxon>Helotiales</taxon>
        <taxon>Ploettnerulaceae</taxon>
        <taxon>Oculimacula</taxon>
    </lineage>
</organism>
<evidence type="ECO:0000256" key="1">
    <source>
        <dbReference type="ARBA" id="ARBA00022468"/>
    </source>
</evidence>
<dbReference type="Pfam" id="PF00611">
    <property type="entry name" value="FCH"/>
    <property type="match status" value="1"/>
</dbReference>
<dbReference type="Pfam" id="PF00620">
    <property type="entry name" value="RhoGAP"/>
    <property type="match status" value="1"/>
</dbReference>
<evidence type="ECO:0000313" key="6">
    <source>
        <dbReference type="EMBL" id="KAL2065434.1"/>
    </source>
</evidence>
<evidence type="ECO:0000259" key="4">
    <source>
        <dbReference type="PROSITE" id="PS50238"/>
    </source>
</evidence>
<dbReference type="PROSITE" id="PS50238">
    <property type="entry name" value="RHOGAP"/>
    <property type="match status" value="1"/>
</dbReference>
<dbReference type="Gene3D" id="1.10.555.10">
    <property type="entry name" value="Rho GTPase activation protein"/>
    <property type="match status" value="1"/>
</dbReference>
<feature type="compositionally biased region" description="Basic and acidic residues" evidence="3">
    <location>
        <begin position="1"/>
        <end position="14"/>
    </location>
</feature>
<feature type="region of interest" description="Disordered" evidence="3">
    <location>
        <begin position="360"/>
        <end position="517"/>
    </location>
</feature>
<dbReference type="SMART" id="SM00055">
    <property type="entry name" value="FCH"/>
    <property type="match status" value="1"/>
</dbReference>
<keyword evidence="2" id="KW-0175">Coiled coil</keyword>
<feature type="region of interest" description="Disordered" evidence="3">
    <location>
        <begin position="212"/>
        <end position="237"/>
    </location>
</feature>
<keyword evidence="1" id="KW-0343">GTPase activation</keyword>
<keyword evidence="7" id="KW-1185">Reference proteome</keyword>
<gene>
    <name evidence="6" type="ORF">VTL71DRAFT_3104</name>
</gene>
<dbReference type="InterPro" id="IPR008936">
    <property type="entry name" value="Rho_GTPase_activation_prot"/>
</dbReference>
<dbReference type="InterPro" id="IPR050729">
    <property type="entry name" value="Rho-GAP"/>
</dbReference>
<dbReference type="SMART" id="SM00324">
    <property type="entry name" value="RhoGAP"/>
    <property type="match status" value="1"/>
</dbReference>
<name>A0ABR4C837_9HELO</name>
<protein>
    <submittedName>
        <fullName evidence="6">Uncharacterized protein</fullName>
    </submittedName>
</protein>
<dbReference type="SUPFAM" id="SSF48350">
    <property type="entry name" value="GTPase activation domain, GAP"/>
    <property type="match status" value="1"/>
</dbReference>
<dbReference type="InterPro" id="IPR031160">
    <property type="entry name" value="F_BAR_dom"/>
</dbReference>
<dbReference type="CDD" id="cd04398">
    <property type="entry name" value="RhoGAP_fRGD1"/>
    <property type="match status" value="1"/>
</dbReference>
<dbReference type="PROSITE" id="PS51741">
    <property type="entry name" value="F_BAR"/>
    <property type="match status" value="1"/>
</dbReference>
<dbReference type="InterPro" id="IPR027267">
    <property type="entry name" value="AH/BAR_dom_sf"/>
</dbReference>
<dbReference type="Gene3D" id="1.20.1270.60">
    <property type="entry name" value="Arfaptin homology (AH) domain/BAR domain"/>
    <property type="match status" value="1"/>
</dbReference>
<dbReference type="CDD" id="cd07652">
    <property type="entry name" value="F-BAR_Rgd1"/>
    <property type="match status" value="1"/>
</dbReference>
<feature type="compositionally biased region" description="Polar residues" evidence="3">
    <location>
        <begin position="378"/>
        <end position="388"/>
    </location>
</feature>
<feature type="compositionally biased region" description="Polar residues" evidence="3">
    <location>
        <begin position="431"/>
        <end position="447"/>
    </location>
</feature>
<feature type="domain" description="F-BAR" evidence="5">
    <location>
        <begin position="64"/>
        <end position="324"/>
    </location>
</feature>
<proteinExistence type="predicted"/>
<feature type="region of interest" description="Disordered" evidence="3">
    <location>
        <begin position="1"/>
        <end position="60"/>
    </location>
</feature>
<comment type="caution">
    <text evidence="6">The sequence shown here is derived from an EMBL/GenBank/DDBJ whole genome shotgun (WGS) entry which is preliminary data.</text>
</comment>
<feature type="compositionally biased region" description="Low complexity" evidence="3">
    <location>
        <begin position="404"/>
        <end position="422"/>
    </location>
</feature>
<sequence>MADDNNPDRLHSEPPDFSSQQRDRTGSMSLGAPPNPNGDDVSPLNGDSVPASAPPSATFNPNAKAVHDVVNSEIGVSTLLNRLKQSIASAKEFATFLKKRSTLEEEHSNGLKKLCKITAENIRRPEHRHGSFLQAYDEVTNIHERMSDNGTQFATSLHQMHEDLLEIAANIERGRKHWKTTGLTAEQRVADSEGAMRKSKTKYDSLAEDYDRAKTGDRQQTKKFGLKGPKSAQQHEEDLLRKLRAADEDYASKVQTAQSQKAELLSKMRPEAVKALEDLIKECDSALTLQMQKFASFNEKLLLSNGLNVSPLRGNETGNQPRSLREVVYAIDNEKDLSNYISSFANKVPARTSEIRYEKNPVLNPPSHAPQPMVTPAAQRQSDPQSSFGVRPQGPPPPQLNTTQPSFQAQQNNQSFSQHSPPAAQQHERSFSQGPSLQQFGTPQTAGSPRGPTHGPSYGSGSISASGPPQISTLPFQNSQQPPQPSFQTPQQPSFQTPPQAGPMASPYSQPPPVHSVTNLPPLKPVFGLSLEQLFERDNSAVPMVVYQCIQAVDLFGLEVEGIYRLSGTTSHVNKIKAIFDNDASQVDFRDPANFFHDVNSVAGLLKQFFRDLPDPLLTSEHYPGFIEAARNEDDIVRRDSLHAIINSLPDPNYATLRALTLHLHRVQENSPSNRMNASNLAIVFGPTLMGANTGPNIQDAGWQVRVIDTILQNVYQIFDDD</sequence>
<dbReference type="InterPro" id="IPR000198">
    <property type="entry name" value="RhoGAP_dom"/>
</dbReference>
<dbReference type="PANTHER" id="PTHR23176">
    <property type="entry name" value="RHO/RAC/CDC GTPASE-ACTIVATING PROTEIN"/>
    <property type="match status" value="1"/>
</dbReference>
<dbReference type="PANTHER" id="PTHR23176:SF136">
    <property type="entry name" value="RHO GTPASE ACTIVATOR (RGD1)"/>
    <property type="match status" value="1"/>
</dbReference>
<feature type="compositionally biased region" description="Polar residues" evidence="3">
    <location>
        <begin position="459"/>
        <end position="474"/>
    </location>
</feature>
<evidence type="ECO:0000259" key="5">
    <source>
        <dbReference type="PROSITE" id="PS51741"/>
    </source>
</evidence>
<evidence type="ECO:0000313" key="7">
    <source>
        <dbReference type="Proteomes" id="UP001595075"/>
    </source>
</evidence>
<dbReference type="Proteomes" id="UP001595075">
    <property type="component" value="Unassembled WGS sequence"/>
</dbReference>
<evidence type="ECO:0000256" key="3">
    <source>
        <dbReference type="SAM" id="MobiDB-lite"/>
    </source>
</evidence>